<sequence>MGSHFQTSSTLLSVEQECKGKKVLGVGLRF</sequence>
<proteinExistence type="predicted"/>
<evidence type="ECO:0000313" key="1">
    <source>
        <dbReference type="EMBL" id="JAH49198.1"/>
    </source>
</evidence>
<protein>
    <submittedName>
        <fullName evidence="1">Uncharacterized protein</fullName>
    </submittedName>
</protein>
<reference evidence="1" key="2">
    <citation type="journal article" date="2015" name="Fish Shellfish Immunol.">
        <title>Early steps in the European eel (Anguilla anguilla)-Vibrio vulnificus interaction in the gills: Role of the RtxA13 toxin.</title>
        <authorList>
            <person name="Callol A."/>
            <person name="Pajuelo D."/>
            <person name="Ebbesson L."/>
            <person name="Teles M."/>
            <person name="MacKenzie S."/>
            <person name="Amaro C."/>
        </authorList>
    </citation>
    <scope>NUCLEOTIDE SEQUENCE</scope>
</reference>
<name>A0A0E9T8W0_ANGAN</name>
<accession>A0A0E9T8W0</accession>
<dbReference type="EMBL" id="GBXM01059379">
    <property type="protein sequence ID" value="JAH49198.1"/>
    <property type="molecule type" value="Transcribed_RNA"/>
</dbReference>
<reference evidence="1" key="1">
    <citation type="submission" date="2014-11" db="EMBL/GenBank/DDBJ databases">
        <authorList>
            <person name="Amaro Gonzalez C."/>
        </authorList>
    </citation>
    <scope>NUCLEOTIDE SEQUENCE</scope>
</reference>
<organism evidence="1">
    <name type="scientific">Anguilla anguilla</name>
    <name type="common">European freshwater eel</name>
    <name type="synonym">Muraena anguilla</name>
    <dbReference type="NCBI Taxonomy" id="7936"/>
    <lineage>
        <taxon>Eukaryota</taxon>
        <taxon>Metazoa</taxon>
        <taxon>Chordata</taxon>
        <taxon>Craniata</taxon>
        <taxon>Vertebrata</taxon>
        <taxon>Euteleostomi</taxon>
        <taxon>Actinopterygii</taxon>
        <taxon>Neopterygii</taxon>
        <taxon>Teleostei</taxon>
        <taxon>Anguilliformes</taxon>
        <taxon>Anguillidae</taxon>
        <taxon>Anguilla</taxon>
    </lineage>
</organism>
<dbReference type="AlphaFoldDB" id="A0A0E9T8W0"/>